<organism evidence="2 3">
    <name type="scientific">Limnobacter thiooxidans</name>
    <dbReference type="NCBI Taxonomy" id="131080"/>
    <lineage>
        <taxon>Bacteria</taxon>
        <taxon>Pseudomonadati</taxon>
        <taxon>Pseudomonadota</taxon>
        <taxon>Betaproteobacteria</taxon>
        <taxon>Burkholderiales</taxon>
        <taxon>Burkholderiaceae</taxon>
        <taxon>Limnobacter</taxon>
    </lineage>
</organism>
<protein>
    <submittedName>
        <fullName evidence="2">TPM domain-containing protein</fullName>
    </submittedName>
</protein>
<proteinExistence type="predicted"/>
<evidence type="ECO:0000313" key="3">
    <source>
        <dbReference type="Proteomes" id="UP001329151"/>
    </source>
</evidence>
<dbReference type="Pfam" id="PF04536">
    <property type="entry name" value="TPM_phosphatase"/>
    <property type="match status" value="1"/>
</dbReference>
<dbReference type="InterPro" id="IPR007621">
    <property type="entry name" value="TPM_dom"/>
</dbReference>
<dbReference type="PANTHER" id="PTHR30373">
    <property type="entry name" value="UPF0603 PROTEIN YGCG"/>
    <property type="match status" value="1"/>
</dbReference>
<accession>A0AA86J002</accession>
<feature type="domain" description="TPM" evidence="1">
    <location>
        <begin position="20"/>
        <end position="143"/>
    </location>
</feature>
<sequence>MMNIQRILKHLVTAERHVRQVFTPTRLEHIAHTIKASEMQHSGEIRFAVESALEFRPLLQGQTPRQRAIEVFSDLHVWDTELNNGVLIYILLADHAIEIVADRGIDAKVDSEYWGELCRGIQAAFAQGQFEEGAKTCIQAVSQQLIAHFPHNGGGKNELPDTPVVVG</sequence>
<gene>
    <name evidence="2" type="ORF">RGQ30_24580</name>
</gene>
<dbReference type="PANTHER" id="PTHR30373:SF8">
    <property type="entry name" value="BLL7265 PROTEIN"/>
    <property type="match status" value="1"/>
</dbReference>
<evidence type="ECO:0000313" key="2">
    <source>
        <dbReference type="EMBL" id="BET26957.1"/>
    </source>
</evidence>
<reference evidence="2 3" key="1">
    <citation type="submission" date="2023-10" db="EMBL/GenBank/DDBJ databases">
        <title>Complete Genome Sequence of Limnobacter thiooxidans CS-K2T, Isolated from freshwater lake sediments in Bavaria, Germany.</title>
        <authorList>
            <person name="Naruki M."/>
            <person name="Watanabe A."/>
            <person name="Warashina T."/>
            <person name="Morita T."/>
            <person name="Arakawa K."/>
        </authorList>
    </citation>
    <scope>NUCLEOTIDE SEQUENCE [LARGE SCALE GENOMIC DNA]</scope>
    <source>
        <strain evidence="2 3">CS-K2</strain>
    </source>
</reference>
<dbReference type="KEGG" id="lto:RGQ30_24580"/>
<keyword evidence="3" id="KW-1185">Reference proteome</keyword>
<dbReference type="EMBL" id="AP028947">
    <property type="protein sequence ID" value="BET26957.1"/>
    <property type="molecule type" value="Genomic_DNA"/>
</dbReference>
<dbReference type="Gene3D" id="3.10.310.50">
    <property type="match status" value="1"/>
</dbReference>
<evidence type="ECO:0000259" key="1">
    <source>
        <dbReference type="Pfam" id="PF04536"/>
    </source>
</evidence>
<dbReference type="AlphaFoldDB" id="A0AA86J002"/>
<dbReference type="Proteomes" id="UP001329151">
    <property type="component" value="Chromosome"/>
</dbReference>
<name>A0AA86J002_9BURK</name>